<keyword evidence="1" id="KW-0547">Nucleotide-binding</keyword>
<dbReference type="EMBL" id="BOQE01000001">
    <property type="protein sequence ID" value="GIM45778.1"/>
    <property type="molecule type" value="Genomic_DNA"/>
</dbReference>
<dbReference type="InterPro" id="IPR009057">
    <property type="entry name" value="Homeodomain-like_sf"/>
</dbReference>
<dbReference type="Pfam" id="PF25601">
    <property type="entry name" value="AAA_lid_14"/>
    <property type="match status" value="1"/>
</dbReference>
<keyword evidence="5" id="KW-0804">Transcription</keyword>
<dbReference type="InterPro" id="IPR025944">
    <property type="entry name" value="Sigma_54_int_dom_CS"/>
</dbReference>
<evidence type="ECO:0000259" key="7">
    <source>
        <dbReference type="PROSITE" id="PS50045"/>
    </source>
</evidence>
<feature type="compositionally biased region" description="Basic and acidic residues" evidence="6">
    <location>
        <begin position="434"/>
        <end position="451"/>
    </location>
</feature>
<dbReference type="CDD" id="cd00009">
    <property type="entry name" value="AAA"/>
    <property type="match status" value="1"/>
</dbReference>
<evidence type="ECO:0000256" key="4">
    <source>
        <dbReference type="ARBA" id="ARBA00023125"/>
    </source>
</evidence>
<dbReference type="RefSeq" id="WP_282198952.1">
    <property type="nucleotide sequence ID" value="NZ_BOQE01000001.1"/>
</dbReference>
<dbReference type="Gene3D" id="3.30.450.20">
    <property type="entry name" value="PAS domain"/>
    <property type="match status" value="1"/>
</dbReference>
<dbReference type="SUPFAM" id="SSF52540">
    <property type="entry name" value="P-loop containing nucleoside triphosphate hydrolases"/>
    <property type="match status" value="1"/>
</dbReference>
<evidence type="ECO:0000256" key="5">
    <source>
        <dbReference type="ARBA" id="ARBA00023163"/>
    </source>
</evidence>
<dbReference type="PROSITE" id="PS50112">
    <property type="entry name" value="PAS"/>
    <property type="match status" value="1"/>
</dbReference>
<dbReference type="SMART" id="SM00382">
    <property type="entry name" value="AAA"/>
    <property type="match status" value="1"/>
</dbReference>
<evidence type="ECO:0000313" key="9">
    <source>
        <dbReference type="EMBL" id="GIM45778.1"/>
    </source>
</evidence>
<dbReference type="Gene3D" id="3.40.50.300">
    <property type="entry name" value="P-loop containing nucleotide triphosphate hydrolases"/>
    <property type="match status" value="1"/>
</dbReference>
<dbReference type="InterPro" id="IPR027417">
    <property type="entry name" value="P-loop_NTPase"/>
</dbReference>
<dbReference type="SUPFAM" id="SSF55785">
    <property type="entry name" value="PYP-like sensor domain (PAS domain)"/>
    <property type="match status" value="1"/>
</dbReference>
<name>A0AAV4LDN3_9BACL</name>
<gene>
    <name evidence="9" type="ORF">DNHGIG_13270</name>
</gene>
<dbReference type="PANTHER" id="PTHR32071">
    <property type="entry name" value="TRANSCRIPTIONAL REGULATORY PROTEIN"/>
    <property type="match status" value="1"/>
</dbReference>
<dbReference type="PROSITE" id="PS00675">
    <property type="entry name" value="SIGMA54_INTERACT_1"/>
    <property type="match status" value="1"/>
</dbReference>
<dbReference type="InterPro" id="IPR058031">
    <property type="entry name" value="AAA_lid_NorR"/>
</dbReference>
<evidence type="ECO:0000313" key="10">
    <source>
        <dbReference type="Proteomes" id="UP001057291"/>
    </source>
</evidence>
<feature type="region of interest" description="Disordered" evidence="6">
    <location>
        <begin position="434"/>
        <end position="456"/>
    </location>
</feature>
<keyword evidence="10" id="KW-1185">Reference proteome</keyword>
<organism evidence="9 10">
    <name type="scientific">Collibacillus ludicampi</name>
    <dbReference type="NCBI Taxonomy" id="2771369"/>
    <lineage>
        <taxon>Bacteria</taxon>
        <taxon>Bacillati</taxon>
        <taxon>Bacillota</taxon>
        <taxon>Bacilli</taxon>
        <taxon>Bacillales</taxon>
        <taxon>Alicyclobacillaceae</taxon>
        <taxon>Collibacillus</taxon>
    </lineage>
</organism>
<dbReference type="SMART" id="SM00091">
    <property type="entry name" value="PAS"/>
    <property type="match status" value="1"/>
</dbReference>
<keyword evidence="3" id="KW-0805">Transcription regulation</keyword>
<protein>
    <submittedName>
        <fullName evidence="9">Sigma-54-dependent Fis family transcriptional regulator</fullName>
    </submittedName>
</protein>
<accession>A0AAV4LDN3</accession>
<evidence type="ECO:0000256" key="3">
    <source>
        <dbReference type="ARBA" id="ARBA00023015"/>
    </source>
</evidence>
<evidence type="ECO:0000256" key="1">
    <source>
        <dbReference type="ARBA" id="ARBA00022741"/>
    </source>
</evidence>
<dbReference type="InterPro" id="IPR035965">
    <property type="entry name" value="PAS-like_dom_sf"/>
</dbReference>
<dbReference type="Gene3D" id="1.10.10.60">
    <property type="entry name" value="Homeodomain-like"/>
    <property type="match status" value="1"/>
</dbReference>
<dbReference type="GO" id="GO:0043565">
    <property type="term" value="F:sequence-specific DNA binding"/>
    <property type="evidence" value="ECO:0007669"/>
    <property type="project" value="InterPro"/>
</dbReference>
<evidence type="ECO:0000259" key="8">
    <source>
        <dbReference type="PROSITE" id="PS50112"/>
    </source>
</evidence>
<dbReference type="GO" id="GO:0005524">
    <property type="term" value="F:ATP binding"/>
    <property type="evidence" value="ECO:0007669"/>
    <property type="project" value="UniProtKB-KW"/>
</dbReference>
<dbReference type="CDD" id="cd00130">
    <property type="entry name" value="PAS"/>
    <property type="match status" value="1"/>
</dbReference>
<evidence type="ECO:0000256" key="2">
    <source>
        <dbReference type="ARBA" id="ARBA00022840"/>
    </source>
</evidence>
<dbReference type="InterPro" id="IPR003593">
    <property type="entry name" value="AAA+_ATPase"/>
</dbReference>
<comment type="caution">
    <text evidence="9">The sequence shown here is derived from an EMBL/GenBank/DDBJ whole genome shotgun (WGS) entry which is preliminary data.</text>
</comment>
<dbReference type="Proteomes" id="UP001057291">
    <property type="component" value="Unassembled WGS sequence"/>
</dbReference>
<dbReference type="InterPro" id="IPR002197">
    <property type="entry name" value="HTH_Fis"/>
</dbReference>
<dbReference type="Pfam" id="PF02954">
    <property type="entry name" value="HTH_8"/>
    <property type="match status" value="1"/>
</dbReference>
<dbReference type="PROSITE" id="PS50045">
    <property type="entry name" value="SIGMA54_INTERACT_4"/>
    <property type="match status" value="1"/>
</dbReference>
<dbReference type="SUPFAM" id="SSF46689">
    <property type="entry name" value="Homeodomain-like"/>
    <property type="match status" value="1"/>
</dbReference>
<dbReference type="InterPro" id="IPR013656">
    <property type="entry name" value="PAS_4"/>
</dbReference>
<dbReference type="PROSITE" id="PS00676">
    <property type="entry name" value="SIGMA54_INTERACT_2"/>
    <property type="match status" value="1"/>
</dbReference>
<sequence>MEQDLREMAEMLKAILGSIDEGIHAVNREGISIYYNEVAARLDGLRPEEVIGKHVLEVFPSLMNDTSTLLKVIETGEAIYHKPQTYTNFRGRKVHTVNTTLPIRSQGRVIGALEVSRDLTRVKELTEKLLDLQAKLLASPAKRTDRSPMQVRYTFDDILTRNEQMKRLKDIAKRAASTSSPILVYGETGTGKELFVQAIHHASPRKNKPFIAQNCAALPASLLEGILFGTVKGSFTGAENRPGLFELAHEGTLFLDELNSMPLELQAKLLRVLQDGCIRRVGDTKVIPVDVRIIAATNANPLAAVEQGMIRADLYYRVNVVSLQLPPLRERKEDIGLLIQHFIDDYNHRFGLSVKGVSPTAEKLLLSYDWPGNVRELEHAIEGAMNQVSDDLIEVEHLPWQIVRKAKQETKDGNSFQAGANGGQQVNRRMFQENDGHEPTDHREERPRSGHPDSFWQSFLKGRTLRAAVQEVEQYMIRTALQETRGNVQRAAKLLGIPRQTLQYKLDKIKGNVPSSEISND</sequence>
<dbReference type="AlphaFoldDB" id="A0AAV4LDN3"/>
<dbReference type="PANTHER" id="PTHR32071:SF74">
    <property type="entry name" value="TRANSCRIPTIONAL ACTIVATOR ROCR"/>
    <property type="match status" value="1"/>
</dbReference>
<dbReference type="InterPro" id="IPR025662">
    <property type="entry name" value="Sigma_54_int_dom_ATP-bd_1"/>
</dbReference>
<dbReference type="Gene3D" id="1.10.8.60">
    <property type="match status" value="1"/>
</dbReference>
<dbReference type="PRINTS" id="PR01590">
    <property type="entry name" value="HTHFIS"/>
</dbReference>
<feature type="domain" description="Sigma-54 factor interaction" evidence="7">
    <location>
        <begin position="158"/>
        <end position="386"/>
    </location>
</feature>
<keyword evidence="4" id="KW-0238">DNA-binding</keyword>
<proteinExistence type="predicted"/>
<feature type="domain" description="PAS" evidence="8">
    <location>
        <begin position="8"/>
        <end position="59"/>
    </location>
</feature>
<dbReference type="InterPro" id="IPR000014">
    <property type="entry name" value="PAS"/>
</dbReference>
<dbReference type="NCBIfam" id="TIGR00229">
    <property type="entry name" value="sensory_box"/>
    <property type="match status" value="1"/>
</dbReference>
<evidence type="ECO:0000256" key="6">
    <source>
        <dbReference type="SAM" id="MobiDB-lite"/>
    </source>
</evidence>
<dbReference type="Pfam" id="PF00158">
    <property type="entry name" value="Sigma54_activat"/>
    <property type="match status" value="1"/>
</dbReference>
<dbReference type="Pfam" id="PF08448">
    <property type="entry name" value="PAS_4"/>
    <property type="match status" value="1"/>
</dbReference>
<keyword evidence="2" id="KW-0067">ATP-binding</keyword>
<reference evidence="9" key="1">
    <citation type="journal article" date="2023" name="Int. J. Syst. Evol. Microbiol.">
        <title>Collibacillus ludicampi gen. nov., sp. nov., a new soil bacterium of the family Alicyclobacillaceae.</title>
        <authorList>
            <person name="Jojima T."/>
            <person name="Ioku Y."/>
            <person name="Fukuta Y."/>
            <person name="Shirasaka N."/>
            <person name="Matsumura Y."/>
            <person name="Mori M."/>
        </authorList>
    </citation>
    <scope>NUCLEOTIDE SEQUENCE</scope>
    <source>
        <strain evidence="9">TP075</strain>
    </source>
</reference>
<dbReference type="FunFam" id="3.40.50.300:FF:000006">
    <property type="entry name" value="DNA-binding transcriptional regulator NtrC"/>
    <property type="match status" value="1"/>
</dbReference>
<dbReference type="GO" id="GO:0006355">
    <property type="term" value="P:regulation of DNA-templated transcription"/>
    <property type="evidence" value="ECO:0007669"/>
    <property type="project" value="InterPro"/>
</dbReference>
<dbReference type="InterPro" id="IPR002078">
    <property type="entry name" value="Sigma_54_int"/>
</dbReference>
<dbReference type="PROSITE" id="PS00688">
    <property type="entry name" value="SIGMA54_INTERACT_3"/>
    <property type="match status" value="1"/>
</dbReference>
<dbReference type="InterPro" id="IPR025943">
    <property type="entry name" value="Sigma_54_int_dom_ATP-bd_2"/>
</dbReference>